<name>A0A399R6J3_9PROT</name>
<dbReference type="Gene3D" id="2.30.270.10">
    <property type="entry name" value="duf1285 protein"/>
    <property type="match status" value="1"/>
</dbReference>
<dbReference type="EMBL" id="QWGB01000004">
    <property type="protein sequence ID" value="RIJ25785.1"/>
    <property type="molecule type" value="Genomic_DNA"/>
</dbReference>
<accession>A0A399R6J3</accession>
<dbReference type="InterPro" id="IPR010707">
    <property type="entry name" value="DUF1285"/>
</dbReference>
<dbReference type="InterPro" id="IPR023361">
    <property type="entry name" value="DUF1285_beta_roll_sf"/>
</dbReference>
<dbReference type="InterPro" id="IPR048342">
    <property type="entry name" value="DUF1285_C"/>
</dbReference>
<dbReference type="PIRSF" id="PIRSF029557">
    <property type="entry name" value="UCP029557"/>
    <property type="match status" value="1"/>
</dbReference>
<dbReference type="Pfam" id="PF06938">
    <property type="entry name" value="DUF1285_N"/>
    <property type="match status" value="1"/>
</dbReference>
<keyword evidence="4" id="KW-1185">Reference proteome</keyword>
<comment type="caution">
    <text evidence="3">The sequence shown here is derived from an EMBL/GenBank/DDBJ whole genome shotgun (WGS) entry which is preliminary data.</text>
</comment>
<dbReference type="OrthoDB" id="3078366at2"/>
<dbReference type="AlphaFoldDB" id="A0A399R6J3"/>
<dbReference type="Gene3D" id="3.10.540.10">
    <property type="entry name" value="duf1285 like domain"/>
    <property type="match status" value="1"/>
</dbReference>
<dbReference type="Proteomes" id="UP000265431">
    <property type="component" value="Unassembled WGS sequence"/>
</dbReference>
<proteinExistence type="predicted"/>
<feature type="domain" description="DUF1285" evidence="2">
    <location>
        <begin position="102"/>
        <end position="196"/>
    </location>
</feature>
<dbReference type="Pfam" id="PF21028">
    <property type="entry name" value="DUF1285_C"/>
    <property type="match status" value="1"/>
</dbReference>
<evidence type="ECO:0000259" key="2">
    <source>
        <dbReference type="Pfam" id="PF21028"/>
    </source>
</evidence>
<organism evidence="3 4">
    <name type="scientific">Henriciella barbarensis</name>
    <dbReference type="NCBI Taxonomy" id="86342"/>
    <lineage>
        <taxon>Bacteria</taxon>
        <taxon>Pseudomonadati</taxon>
        <taxon>Pseudomonadota</taxon>
        <taxon>Alphaproteobacteria</taxon>
        <taxon>Hyphomonadales</taxon>
        <taxon>Hyphomonadaceae</taxon>
        <taxon>Henriciella</taxon>
    </lineage>
</organism>
<sequence length="201" mass="22291">MMAERDVKSNENTAISLNDLLKVIAPDPSGRKLPPVEQWSPERSADIDMEIRADGSWWHEGGRINRQKLVKLFSTILRRDEDGSFWLVTPYEKVVVHVEDAPFIATRVDRAGKAGEDQTLAFVTNVGDVVIAGADNPLRIETDPETLEPSPYLLVRGRLEAKLARPVFYELAGMAVTSPEDEGRLGVWSDGMFFDIGPAGD</sequence>
<gene>
    <name evidence="3" type="ORF">D1224_01290</name>
</gene>
<dbReference type="InterPro" id="IPR048341">
    <property type="entry name" value="DUF1285_N"/>
</dbReference>
<evidence type="ECO:0000259" key="1">
    <source>
        <dbReference type="Pfam" id="PF06938"/>
    </source>
</evidence>
<feature type="domain" description="DUF1285" evidence="1">
    <location>
        <begin position="34"/>
        <end position="101"/>
    </location>
</feature>
<reference evidence="3 4" key="1">
    <citation type="submission" date="2018-08" db="EMBL/GenBank/DDBJ databases">
        <title>Henriciella mobilis sp. nov., isolated from seawater.</title>
        <authorList>
            <person name="Cheng H."/>
            <person name="Wu Y.-H."/>
            <person name="Xu X.-W."/>
            <person name="Guo L.-L."/>
        </authorList>
    </citation>
    <scope>NUCLEOTIDE SEQUENCE [LARGE SCALE GENOMIC DNA]</scope>
    <source>
        <strain evidence="3 4">CCUG66934</strain>
    </source>
</reference>
<evidence type="ECO:0000313" key="3">
    <source>
        <dbReference type="EMBL" id="RIJ25785.1"/>
    </source>
</evidence>
<evidence type="ECO:0000313" key="4">
    <source>
        <dbReference type="Proteomes" id="UP000265431"/>
    </source>
</evidence>
<protein>
    <submittedName>
        <fullName evidence="3">DUF1285 domain-containing protein</fullName>
    </submittedName>
</protein>